<evidence type="ECO:0000313" key="1">
    <source>
        <dbReference type="EMBL" id="GHE11011.1"/>
    </source>
</evidence>
<accession>A0A919D553</accession>
<comment type="caution">
    <text evidence="1">The sequence shown here is derived from an EMBL/GenBank/DDBJ whole genome shotgun (WGS) entry which is preliminary data.</text>
</comment>
<reference evidence="1" key="1">
    <citation type="journal article" date="2014" name="Int. J. Syst. Evol. Microbiol.">
        <title>Complete genome sequence of Corynebacterium casei LMG S-19264T (=DSM 44701T), isolated from a smear-ripened cheese.</title>
        <authorList>
            <consortium name="US DOE Joint Genome Institute (JGI-PGF)"/>
            <person name="Walter F."/>
            <person name="Albersmeier A."/>
            <person name="Kalinowski J."/>
            <person name="Ruckert C."/>
        </authorList>
    </citation>
    <scope>NUCLEOTIDE SEQUENCE</scope>
    <source>
        <strain evidence="1">JCM 4714</strain>
    </source>
</reference>
<reference evidence="1" key="2">
    <citation type="submission" date="2020-09" db="EMBL/GenBank/DDBJ databases">
        <authorList>
            <person name="Sun Q."/>
            <person name="Ohkuma M."/>
        </authorList>
    </citation>
    <scope>NUCLEOTIDE SEQUENCE</scope>
    <source>
        <strain evidence="1">JCM 4714</strain>
    </source>
</reference>
<evidence type="ECO:0000313" key="2">
    <source>
        <dbReference type="Proteomes" id="UP000655443"/>
    </source>
</evidence>
<sequence>MCELNGRSDRRLGACECTPTEQSILKAADLKGDAPLLNIPKRPLSEALLGG</sequence>
<dbReference type="Proteomes" id="UP000655443">
    <property type="component" value="Unassembled WGS sequence"/>
</dbReference>
<dbReference type="AlphaFoldDB" id="A0A919D553"/>
<gene>
    <name evidence="1" type="ORF">GCM10010339_69110</name>
</gene>
<proteinExistence type="predicted"/>
<keyword evidence="2" id="KW-1185">Reference proteome</keyword>
<dbReference type="EMBL" id="BMVG01000026">
    <property type="protein sequence ID" value="GHE11011.1"/>
    <property type="molecule type" value="Genomic_DNA"/>
</dbReference>
<organism evidence="1 2">
    <name type="scientific">Streptomyces alanosinicus</name>
    <dbReference type="NCBI Taxonomy" id="68171"/>
    <lineage>
        <taxon>Bacteria</taxon>
        <taxon>Bacillati</taxon>
        <taxon>Actinomycetota</taxon>
        <taxon>Actinomycetes</taxon>
        <taxon>Kitasatosporales</taxon>
        <taxon>Streptomycetaceae</taxon>
        <taxon>Streptomyces</taxon>
    </lineage>
</organism>
<protein>
    <submittedName>
        <fullName evidence="1">Uncharacterized protein</fullName>
    </submittedName>
</protein>
<name>A0A919D553_9ACTN</name>